<keyword evidence="12" id="KW-1185">Reference proteome</keyword>
<accession>A0A3R8P5C2</accession>
<gene>
    <name evidence="11" type="ORF">EIL87_12930</name>
</gene>
<sequence length="264" mass="28179">MIAATPTGPVEVPPVVREIAGGRTVHAVWRNEVGGLTFQISAERGELFVKWSPRGVPLAPEVARLRWAAGRTPVPPVLDSGADEDGEWMVTAGLPGRSAVDTRWLAEPRTAVRAIGSGLRALHEALPVSDCPFDWSAERRLDAARARAGESIDPALRPPGCEHISTVGGALGVLDGTPSVDRLVVCHGDACAPNTLIGDDGRCTGHVDLGSLGVADRWADLAVATWATHWNYGAGWEEPLLEAYGVEPDLDRTAYYRLLWTTAD</sequence>
<dbReference type="OrthoDB" id="3806873at2"/>
<keyword evidence="5 7" id="KW-0067">ATP-binding</keyword>
<dbReference type="AlphaFoldDB" id="A0A3R8P5C2"/>
<keyword evidence="4 7" id="KW-0418">Kinase</keyword>
<keyword evidence="9" id="KW-0460">Magnesium</keyword>
<proteinExistence type="inferred from homology"/>
<evidence type="ECO:0000256" key="9">
    <source>
        <dbReference type="PIRSR" id="PIRSR000706-2"/>
    </source>
</evidence>
<keyword evidence="6 7" id="KW-0046">Antibiotic resistance</keyword>
<evidence type="ECO:0000256" key="1">
    <source>
        <dbReference type="ARBA" id="ARBA00006219"/>
    </source>
</evidence>
<organism evidence="11 12">
    <name type="scientific">Saccharopolyspora rhizosphaerae</name>
    <dbReference type="NCBI Taxonomy" id="2492662"/>
    <lineage>
        <taxon>Bacteria</taxon>
        <taxon>Bacillati</taxon>
        <taxon>Actinomycetota</taxon>
        <taxon>Actinomycetes</taxon>
        <taxon>Pseudonocardiales</taxon>
        <taxon>Pseudonocardiaceae</taxon>
        <taxon>Saccharopolyspora</taxon>
    </lineage>
</organism>
<feature type="binding site" evidence="9">
    <location>
        <position position="194"/>
    </location>
    <ligand>
        <name>Mg(2+)</name>
        <dbReference type="ChEBI" id="CHEBI:18420"/>
    </ligand>
</feature>
<evidence type="ECO:0000256" key="7">
    <source>
        <dbReference type="PIRNR" id="PIRNR000706"/>
    </source>
</evidence>
<dbReference type="InterPro" id="IPR002575">
    <property type="entry name" value="Aminoglycoside_PTrfase"/>
</dbReference>
<evidence type="ECO:0000256" key="2">
    <source>
        <dbReference type="ARBA" id="ARBA00022679"/>
    </source>
</evidence>
<keyword evidence="2 7" id="KW-0808">Transferase</keyword>
<comment type="similarity">
    <text evidence="1 7">Belongs to the aminoglycoside phosphotransferase family.</text>
</comment>
<dbReference type="GO" id="GO:0046872">
    <property type="term" value="F:metal ion binding"/>
    <property type="evidence" value="ECO:0007669"/>
    <property type="project" value="UniProtKB-KW"/>
</dbReference>
<dbReference type="GO" id="GO:0005524">
    <property type="term" value="F:ATP binding"/>
    <property type="evidence" value="ECO:0007669"/>
    <property type="project" value="UniProtKB-KW"/>
</dbReference>
<evidence type="ECO:0000256" key="3">
    <source>
        <dbReference type="ARBA" id="ARBA00022741"/>
    </source>
</evidence>
<dbReference type="Pfam" id="PF01636">
    <property type="entry name" value="APH"/>
    <property type="match status" value="1"/>
</dbReference>
<dbReference type="RefSeq" id="WP_125090629.1">
    <property type="nucleotide sequence ID" value="NZ_RSAA01000011.1"/>
</dbReference>
<dbReference type="SUPFAM" id="SSF56112">
    <property type="entry name" value="Protein kinase-like (PK-like)"/>
    <property type="match status" value="1"/>
</dbReference>
<dbReference type="InterPro" id="IPR051678">
    <property type="entry name" value="AGP_Transferase"/>
</dbReference>
<keyword evidence="3 7" id="KW-0547">Nucleotide-binding</keyword>
<dbReference type="Gene3D" id="3.30.200.20">
    <property type="entry name" value="Phosphorylase Kinase, domain 1"/>
    <property type="match status" value="1"/>
</dbReference>
<dbReference type="GO" id="GO:0016301">
    <property type="term" value="F:kinase activity"/>
    <property type="evidence" value="ECO:0007669"/>
    <property type="project" value="UniProtKB-KW"/>
</dbReference>
<dbReference type="InterPro" id="IPR024165">
    <property type="entry name" value="Kan/Strep_kinase"/>
</dbReference>
<dbReference type="GO" id="GO:0016773">
    <property type="term" value="F:phosphotransferase activity, alcohol group as acceptor"/>
    <property type="evidence" value="ECO:0007669"/>
    <property type="project" value="InterPro"/>
</dbReference>
<dbReference type="GO" id="GO:0046677">
    <property type="term" value="P:response to antibiotic"/>
    <property type="evidence" value="ECO:0007669"/>
    <property type="project" value="UniProtKB-KW"/>
</dbReference>
<protein>
    <submittedName>
        <fullName evidence="11">Aminoglycoside 3'-phosphotransferase</fullName>
    </submittedName>
</protein>
<dbReference type="Proteomes" id="UP000274515">
    <property type="component" value="Unassembled WGS sequence"/>
</dbReference>
<evidence type="ECO:0000256" key="5">
    <source>
        <dbReference type="ARBA" id="ARBA00022840"/>
    </source>
</evidence>
<dbReference type="InterPro" id="IPR011009">
    <property type="entry name" value="Kinase-like_dom_sf"/>
</dbReference>
<dbReference type="PANTHER" id="PTHR21310:SF41">
    <property type="entry name" value="3'-PHOSPHOTRANSFERASE, PUTATIVE-RELATED"/>
    <property type="match status" value="1"/>
</dbReference>
<comment type="caution">
    <text evidence="11">The sequence shown here is derived from an EMBL/GenBank/DDBJ whole genome shotgun (WGS) entry which is preliminary data.</text>
</comment>
<name>A0A3R8P5C2_9PSEU</name>
<dbReference type="PANTHER" id="PTHR21310">
    <property type="entry name" value="AMINOGLYCOSIDE PHOSPHOTRANSFERASE-RELATED-RELATED"/>
    <property type="match status" value="1"/>
</dbReference>
<keyword evidence="9" id="KW-0479">Metal-binding</keyword>
<evidence type="ECO:0000313" key="11">
    <source>
        <dbReference type="EMBL" id="RRO16714.1"/>
    </source>
</evidence>
<dbReference type="EMBL" id="RSAA01000011">
    <property type="protein sequence ID" value="RRO16714.1"/>
    <property type="molecule type" value="Genomic_DNA"/>
</dbReference>
<dbReference type="CDD" id="cd05150">
    <property type="entry name" value="APH"/>
    <property type="match status" value="1"/>
</dbReference>
<evidence type="ECO:0000259" key="10">
    <source>
        <dbReference type="Pfam" id="PF01636"/>
    </source>
</evidence>
<evidence type="ECO:0000256" key="4">
    <source>
        <dbReference type="ARBA" id="ARBA00022777"/>
    </source>
</evidence>
<feature type="domain" description="Aminoglycoside phosphotransferase" evidence="10">
    <location>
        <begin position="36"/>
        <end position="255"/>
    </location>
</feature>
<feature type="active site" description="Proton acceptor" evidence="8">
    <location>
        <position position="189"/>
    </location>
</feature>
<dbReference type="Gene3D" id="3.90.1200.10">
    <property type="match status" value="1"/>
</dbReference>
<evidence type="ECO:0000256" key="6">
    <source>
        <dbReference type="ARBA" id="ARBA00023251"/>
    </source>
</evidence>
<evidence type="ECO:0000256" key="8">
    <source>
        <dbReference type="PIRSR" id="PIRSR000706-1"/>
    </source>
</evidence>
<reference evidence="11 12" key="1">
    <citation type="submission" date="2018-11" db="EMBL/GenBank/DDBJ databases">
        <title>Saccharopolyspora rhizosphaerae sp. nov., an actinomycete isolated from rhizosphere soil in Thailand.</title>
        <authorList>
            <person name="Intra B."/>
            <person name="Euanorasetr J."/>
            <person name="Take A."/>
            <person name="Inahashi Y."/>
            <person name="Mori M."/>
            <person name="Panbangred W."/>
            <person name="Matsumoto A."/>
        </authorList>
    </citation>
    <scope>NUCLEOTIDE SEQUENCE [LARGE SCALE GENOMIC DNA]</scope>
    <source>
        <strain evidence="11 12">H219</strain>
    </source>
</reference>
<dbReference type="PIRSF" id="PIRSF000706">
    <property type="entry name" value="Kanamycin_kin"/>
    <property type="match status" value="1"/>
</dbReference>
<evidence type="ECO:0000313" key="12">
    <source>
        <dbReference type="Proteomes" id="UP000274515"/>
    </source>
</evidence>
<feature type="binding site" evidence="9">
    <location>
        <position position="208"/>
    </location>
    <ligand>
        <name>Mg(2+)</name>
        <dbReference type="ChEBI" id="CHEBI:18420"/>
    </ligand>
</feature>